<sequence>MSSTKPWSQDQLKARSFVKQIMSEAEKNPDFDVVGLWEHVVKYSADPDAYEASHETFGSKERLRITDGDTEGGERKSIVVPLQTLDKCSVCGKKDRLMLCKSCALAIYCSKECQKNAWKNHKKRCSQTLQINLKTFHPFIAYLFDYFRGILPPTAKHAPHPATVHKIVKGTIPAPRKVPSSTKASQRRTQIEPLKHTIVLGEKHDYAKLALRGWWSAAKNDAEALKLYNHMRKERYSFELTSAVCLILLGEVYASYTPAKSATASSSTSKIEKRPCYRFEHGHVPISDFGICTGRIQSKSNRVQTYTYHHPSTSIHHAFHDPKHHFWIYFRTIKGEEITLDCCAYGFGMENTIDASPCLMRLGEEYRSMGSSRVPAYFCPPPPASGRDDSHISRQAYELVEEHRFSVMQNSKLHEALTNTGPISIEGSRQLIKNFLSSVAGREVSDVEDERVRWYRLWGEPMINQVLSEQHWLEWDRPAAHKGYNSLRTDGDLREYLKGSRFDPALFPGSFEQLKEMSGGQV</sequence>
<keyword evidence="1" id="KW-0479">Metal-binding</keyword>
<dbReference type="PROSITE" id="PS01360">
    <property type="entry name" value="ZF_MYND_1"/>
    <property type="match status" value="1"/>
</dbReference>
<accession>A0A9P5X194</accession>
<dbReference type="Pfam" id="PF01753">
    <property type="entry name" value="zf-MYND"/>
    <property type="match status" value="1"/>
</dbReference>
<dbReference type="EMBL" id="MU151572">
    <property type="protein sequence ID" value="KAF9442759.1"/>
    <property type="molecule type" value="Genomic_DNA"/>
</dbReference>
<gene>
    <name evidence="6" type="ORF">P691DRAFT_779224</name>
</gene>
<keyword evidence="3" id="KW-0862">Zinc</keyword>
<evidence type="ECO:0000256" key="2">
    <source>
        <dbReference type="ARBA" id="ARBA00022771"/>
    </source>
</evidence>
<dbReference type="InterPro" id="IPR002893">
    <property type="entry name" value="Znf_MYND"/>
</dbReference>
<dbReference type="SUPFAM" id="SSF144232">
    <property type="entry name" value="HIT/MYND zinc finger-like"/>
    <property type="match status" value="1"/>
</dbReference>
<evidence type="ECO:0000313" key="7">
    <source>
        <dbReference type="Proteomes" id="UP000807342"/>
    </source>
</evidence>
<dbReference type="Gene3D" id="6.10.140.2220">
    <property type="match status" value="1"/>
</dbReference>
<dbReference type="GO" id="GO:0008270">
    <property type="term" value="F:zinc ion binding"/>
    <property type="evidence" value="ECO:0007669"/>
    <property type="project" value="UniProtKB-KW"/>
</dbReference>
<evidence type="ECO:0000259" key="5">
    <source>
        <dbReference type="PROSITE" id="PS50865"/>
    </source>
</evidence>
<name>A0A9P5X194_9AGAR</name>
<proteinExistence type="predicted"/>
<reference evidence="6" key="1">
    <citation type="submission" date="2020-11" db="EMBL/GenBank/DDBJ databases">
        <authorList>
            <consortium name="DOE Joint Genome Institute"/>
            <person name="Ahrendt S."/>
            <person name="Riley R."/>
            <person name="Andreopoulos W."/>
            <person name="Labutti K."/>
            <person name="Pangilinan J."/>
            <person name="Ruiz-Duenas F.J."/>
            <person name="Barrasa J.M."/>
            <person name="Sanchez-Garcia M."/>
            <person name="Camarero S."/>
            <person name="Miyauchi S."/>
            <person name="Serrano A."/>
            <person name="Linde D."/>
            <person name="Babiker R."/>
            <person name="Drula E."/>
            <person name="Ayuso-Fernandez I."/>
            <person name="Pacheco R."/>
            <person name="Padilla G."/>
            <person name="Ferreira P."/>
            <person name="Barriuso J."/>
            <person name="Kellner H."/>
            <person name="Castanera R."/>
            <person name="Alfaro M."/>
            <person name="Ramirez L."/>
            <person name="Pisabarro A.G."/>
            <person name="Kuo A."/>
            <person name="Tritt A."/>
            <person name="Lipzen A."/>
            <person name="He G."/>
            <person name="Yan M."/>
            <person name="Ng V."/>
            <person name="Cullen D."/>
            <person name="Martin F."/>
            <person name="Rosso M.-N."/>
            <person name="Henrissat B."/>
            <person name="Hibbett D."/>
            <person name="Martinez A.T."/>
            <person name="Grigoriev I.V."/>
        </authorList>
    </citation>
    <scope>NUCLEOTIDE SEQUENCE</scope>
    <source>
        <strain evidence="6">MF-IS2</strain>
    </source>
</reference>
<dbReference type="OrthoDB" id="341421at2759"/>
<dbReference type="AlphaFoldDB" id="A0A9P5X194"/>
<evidence type="ECO:0000313" key="6">
    <source>
        <dbReference type="EMBL" id="KAF9442759.1"/>
    </source>
</evidence>
<protein>
    <recommendedName>
        <fullName evidence="5">MYND-type domain-containing protein</fullName>
    </recommendedName>
</protein>
<evidence type="ECO:0000256" key="1">
    <source>
        <dbReference type="ARBA" id="ARBA00022723"/>
    </source>
</evidence>
<comment type="caution">
    <text evidence="6">The sequence shown here is derived from an EMBL/GenBank/DDBJ whole genome shotgun (WGS) entry which is preliminary data.</text>
</comment>
<evidence type="ECO:0000256" key="3">
    <source>
        <dbReference type="ARBA" id="ARBA00022833"/>
    </source>
</evidence>
<organism evidence="6 7">
    <name type="scientific">Macrolepiota fuliginosa MF-IS2</name>
    <dbReference type="NCBI Taxonomy" id="1400762"/>
    <lineage>
        <taxon>Eukaryota</taxon>
        <taxon>Fungi</taxon>
        <taxon>Dikarya</taxon>
        <taxon>Basidiomycota</taxon>
        <taxon>Agaricomycotina</taxon>
        <taxon>Agaricomycetes</taxon>
        <taxon>Agaricomycetidae</taxon>
        <taxon>Agaricales</taxon>
        <taxon>Agaricineae</taxon>
        <taxon>Agaricaceae</taxon>
        <taxon>Macrolepiota</taxon>
    </lineage>
</organism>
<dbReference type="PROSITE" id="PS50865">
    <property type="entry name" value="ZF_MYND_2"/>
    <property type="match status" value="1"/>
</dbReference>
<evidence type="ECO:0000256" key="4">
    <source>
        <dbReference type="PROSITE-ProRule" id="PRU00134"/>
    </source>
</evidence>
<dbReference type="Proteomes" id="UP000807342">
    <property type="component" value="Unassembled WGS sequence"/>
</dbReference>
<feature type="domain" description="MYND-type" evidence="5">
    <location>
        <begin position="88"/>
        <end position="125"/>
    </location>
</feature>
<keyword evidence="2 4" id="KW-0863">Zinc-finger</keyword>
<keyword evidence="7" id="KW-1185">Reference proteome</keyword>